<dbReference type="Gene3D" id="3.30.40.10">
    <property type="entry name" value="Zinc/RING finger domain, C3HC4 (zinc finger)"/>
    <property type="match status" value="1"/>
</dbReference>
<evidence type="ECO:0000256" key="13">
    <source>
        <dbReference type="ARBA" id="ARBA00024209"/>
    </source>
</evidence>
<keyword evidence="8 14" id="KW-0863">Zinc-finger</keyword>
<reference evidence="17 18" key="1">
    <citation type="submission" date="2023-10" db="EMBL/GenBank/DDBJ databases">
        <title>Chromosome-scale genome assembly provides insights into flower coloration mechanisms of Canna indica.</title>
        <authorList>
            <person name="Li C."/>
        </authorList>
    </citation>
    <scope>NUCLEOTIDE SEQUENCE [LARGE SCALE GENOMIC DNA]</scope>
    <source>
        <tissue evidence="17">Flower</tissue>
    </source>
</reference>
<dbReference type="PROSITE" id="PS50089">
    <property type="entry name" value="ZF_RING_2"/>
    <property type="match status" value="1"/>
</dbReference>
<name>A0AAQ3KTX3_9LILI</name>
<evidence type="ECO:0000256" key="3">
    <source>
        <dbReference type="ARBA" id="ARBA00004906"/>
    </source>
</evidence>
<accession>A0AAQ3KTX3</accession>
<evidence type="ECO:0000256" key="4">
    <source>
        <dbReference type="ARBA" id="ARBA00012483"/>
    </source>
</evidence>
<feature type="domain" description="RING-type" evidence="16">
    <location>
        <begin position="145"/>
        <end position="187"/>
    </location>
</feature>
<evidence type="ECO:0000313" key="18">
    <source>
        <dbReference type="Proteomes" id="UP001327560"/>
    </source>
</evidence>
<evidence type="ECO:0000256" key="11">
    <source>
        <dbReference type="ARBA" id="ARBA00022989"/>
    </source>
</evidence>
<dbReference type="Proteomes" id="UP001327560">
    <property type="component" value="Chromosome 6"/>
</dbReference>
<protein>
    <recommendedName>
        <fullName evidence="4">RING-type E3 ubiquitin transferase</fullName>
        <ecNumber evidence="4">2.3.2.27</ecNumber>
    </recommendedName>
</protein>
<dbReference type="GO" id="GO:0061630">
    <property type="term" value="F:ubiquitin protein ligase activity"/>
    <property type="evidence" value="ECO:0007669"/>
    <property type="project" value="UniProtKB-EC"/>
</dbReference>
<proteinExistence type="inferred from homology"/>
<organism evidence="17 18">
    <name type="scientific">Canna indica</name>
    <name type="common">Indian-shot</name>
    <dbReference type="NCBI Taxonomy" id="4628"/>
    <lineage>
        <taxon>Eukaryota</taxon>
        <taxon>Viridiplantae</taxon>
        <taxon>Streptophyta</taxon>
        <taxon>Embryophyta</taxon>
        <taxon>Tracheophyta</taxon>
        <taxon>Spermatophyta</taxon>
        <taxon>Magnoliopsida</taxon>
        <taxon>Liliopsida</taxon>
        <taxon>Zingiberales</taxon>
        <taxon>Cannaceae</taxon>
        <taxon>Canna</taxon>
    </lineage>
</organism>
<dbReference type="InterPro" id="IPR013083">
    <property type="entry name" value="Znf_RING/FYVE/PHD"/>
</dbReference>
<comment type="catalytic activity">
    <reaction evidence="1">
        <text>S-ubiquitinyl-[E2 ubiquitin-conjugating enzyme]-L-cysteine + [acceptor protein]-L-lysine = [E2 ubiquitin-conjugating enzyme]-L-cysteine + N(6)-ubiquitinyl-[acceptor protein]-L-lysine.</text>
        <dbReference type="EC" id="2.3.2.27"/>
    </reaction>
</comment>
<comment type="similarity">
    <text evidence="13">Belongs to the RING-type zinc finger family. ATL subfamily.</text>
</comment>
<dbReference type="GO" id="GO:0008270">
    <property type="term" value="F:zinc ion binding"/>
    <property type="evidence" value="ECO:0007669"/>
    <property type="project" value="UniProtKB-KW"/>
</dbReference>
<dbReference type="PANTHER" id="PTHR45768">
    <property type="entry name" value="E3 UBIQUITIN-PROTEIN LIGASE RNF13-LIKE"/>
    <property type="match status" value="1"/>
</dbReference>
<evidence type="ECO:0000256" key="5">
    <source>
        <dbReference type="ARBA" id="ARBA00022679"/>
    </source>
</evidence>
<keyword evidence="5" id="KW-0808">Transferase</keyword>
<evidence type="ECO:0000256" key="12">
    <source>
        <dbReference type="ARBA" id="ARBA00023136"/>
    </source>
</evidence>
<sequence length="378" mass="41988">MVVAPYESTIRAPWLFFQAHQSPQLAALVRDSLPLSQSQPPPTPSSPGSRISPAVLFIIVILAVVFFISGLLHLLVRFLIKKHPFSNSPNPERRQAAEFPGSDALQRQLQQLFHLHDSGLDQAFIDALPVFLYKEIVGSKEPFDCAVCLCEFAREDKLRLLPVCGHAFHINCIDTWLLSNSTCPLCRGALFVPGLTIENPVFNFESPRDDDGFSRDLEAEGDDMFLEKRVFSVRLGKYKNLCSRDVSGGGNEDGTGIAVGSVRMEEGETSSNNLDARRCFSMGYYQYVVADSNLQVTLNSNRIKNGDAKETNRRGINEHSRSIEDMQGKRLGIGSRGESLSVSKIWQWSNNKQKFPATSGNTSPAGDFSWIRRSVADT</sequence>
<keyword evidence="18" id="KW-1185">Reference proteome</keyword>
<dbReference type="GO" id="GO:0031625">
    <property type="term" value="F:ubiquitin protein ligase binding"/>
    <property type="evidence" value="ECO:0007669"/>
    <property type="project" value="TreeGrafter"/>
</dbReference>
<dbReference type="Pfam" id="PF13639">
    <property type="entry name" value="zf-RING_2"/>
    <property type="match status" value="1"/>
</dbReference>
<dbReference type="FunFam" id="3.30.40.10:FF:000231">
    <property type="entry name" value="RING-H2 finger protein ATL46"/>
    <property type="match status" value="1"/>
</dbReference>
<comment type="subcellular location">
    <subcellularLocation>
        <location evidence="2">Membrane</location>
        <topology evidence="2">Single-pass membrane protein</topology>
    </subcellularLocation>
</comment>
<comment type="pathway">
    <text evidence="3">Protein modification; protein ubiquitination.</text>
</comment>
<evidence type="ECO:0000256" key="14">
    <source>
        <dbReference type="PROSITE-ProRule" id="PRU00175"/>
    </source>
</evidence>
<evidence type="ECO:0000256" key="10">
    <source>
        <dbReference type="ARBA" id="ARBA00022833"/>
    </source>
</evidence>
<keyword evidence="9" id="KW-0833">Ubl conjugation pathway</keyword>
<keyword evidence="10" id="KW-0862">Zinc</keyword>
<dbReference type="GO" id="GO:0016020">
    <property type="term" value="C:membrane"/>
    <property type="evidence" value="ECO:0007669"/>
    <property type="project" value="UniProtKB-SubCell"/>
</dbReference>
<keyword evidence="6 15" id="KW-0812">Transmembrane</keyword>
<keyword evidence="12 15" id="KW-0472">Membrane</keyword>
<evidence type="ECO:0000256" key="7">
    <source>
        <dbReference type="ARBA" id="ARBA00022723"/>
    </source>
</evidence>
<evidence type="ECO:0000256" key="6">
    <source>
        <dbReference type="ARBA" id="ARBA00022692"/>
    </source>
</evidence>
<evidence type="ECO:0000313" key="17">
    <source>
        <dbReference type="EMBL" id="WOL12131.1"/>
    </source>
</evidence>
<evidence type="ECO:0000256" key="8">
    <source>
        <dbReference type="ARBA" id="ARBA00022771"/>
    </source>
</evidence>
<dbReference type="EC" id="2.3.2.27" evidence="4"/>
<dbReference type="CDD" id="cd16461">
    <property type="entry name" value="RING-H2_EL5-like"/>
    <property type="match status" value="1"/>
</dbReference>
<dbReference type="EMBL" id="CP136895">
    <property type="protein sequence ID" value="WOL12131.1"/>
    <property type="molecule type" value="Genomic_DNA"/>
</dbReference>
<gene>
    <name evidence="17" type="ORF">Cni_G20896</name>
</gene>
<evidence type="ECO:0000256" key="2">
    <source>
        <dbReference type="ARBA" id="ARBA00004167"/>
    </source>
</evidence>
<dbReference type="SMART" id="SM00184">
    <property type="entry name" value="RING"/>
    <property type="match status" value="1"/>
</dbReference>
<dbReference type="InterPro" id="IPR001841">
    <property type="entry name" value="Znf_RING"/>
</dbReference>
<dbReference type="AlphaFoldDB" id="A0AAQ3KTX3"/>
<evidence type="ECO:0000256" key="15">
    <source>
        <dbReference type="SAM" id="Phobius"/>
    </source>
</evidence>
<evidence type="ECO:0000256" key="9">
    <source>
        <dbReference type="ARBA" id="ARBA00022786"/>
    </source>
</evidence>
<feature type="transmembrane region" description="Helical" evidence="15">
    <location>
        <begin position="54"/>
        <end position="76"/>
    </location>
</feature>
<dbReference type="PANTHER" id="PTHR45768:SF18">
    <property type="entry name" value="RING-H2 FINGER PROTEIN ATL47-RELATED"/>
    <property type="match status" value="1"/>
</dbReference>
<keyword evidence="11 15" id="KW-1133">Transmembrane helix</keyword>
<dbReference type="SUPFAM" id="SSF57850">
    <property type="entry name" value="RING/U-box"/>
    <property type="match status" value="1"/>
</dbReference>
<evidence type="ECO:0000256" key="1">
    <source>
        <dbReference type="ARBA" id="ARBA00000900"/>
    </source>
</evidence>
<evidence type="ECO:0000259" key="16">
    <source>
        <dbReference type="PROSITE" id="PS50089"/>
    </source>
</evidence>
<keyword evidence="7" id="KW-0479">Metal-binding</keyword>